<evidence type="ECO:0000313" key="1">
    <source>
        <dbReference type="EMBL" id="SEP19566.1"/>
    </source>
</evidence>
<dbReference type="EMBL" id="FOCX01000043">
    <property type="protein sequence ID" value="SEP19566.1"/>
    <property type="molecule type" value="Genomic_DNA"/>
</dbReference>
<proteinExistence type="predicted"/>
<dbReference type="AlphaFoldDB" id="A0A1H8VVZ2"/>
<sequence length="109" mass="12513">MFLQDHDEYEQGLFRRLILDEKLFTTEPDSIWSHVWERFQPAKGYPVCVYLDGYEQLVRTKEHSATASAVFEAVCERLVADPDSASPPVLFGCTKNEDTPSPHLEMFTS</sequence>
<dbReference type="Proteomes" id="UP000198775">
    <property type="component" value="Unassembled WGS sequence"/>
</dbReference>
<protein>
    <submittedName>
        <fullName evidence="1">Uncharacterized protein</fullName>
    </submittedName>
</protein>
<accession>A0A1H8VVZ2</accession>
<reference evidence="2" key="1">
    <citation type="submission" date="2016-10" db="EMBL/GenBank/DDBJ databases">
        <authorList>
            <person name="Varghese N."/>
            <person name="Submissions S."/>
        </authorList>
    </citation>
    <scope>NUCLEOTIDE SEQUENCE [LARGE SCALE GENOMIC DNA]</scope>
    <source>
        <strain evidence="2">IBRC-M 10043</strain>
    </source>
</reference>
<name>A0A1H8VVZ2_9EURY</name>
<keyword evidence="2" id="KW-1185">Reference proteome</keyword>
<organism evidence="1 2">
    <name type="scientific">Halorientalis persicus</name>
    <dbReference type="NCBI Taxonomy" id="1367881"/>
    <lineage>
        <taxon>Archaea</taxon>
        <taxon>Methanobacteriati</taxon>
        <taxon>Methanobacteriota</taxon>
        <taxon>Stenosarchaea group</taxon>
        <taxon>Halobacteria</taxon>
        <taxon>Halobacteriales</taxon>
        <taxon>Haloarculaceae</taxon>
        <taxon>Halorientalis</taxon>
    </lineage>
</organism>
<gene>
    <name evidence="1" type="ORF">SAMN05216388_10436</name>
</gene>
<dbReference type="RefSeq" id="WP_139203670.1">
    <property type="nucleotide sequence ID" value="NZ_FOCX01000043.1"/>
</dbReference>
<evidence type="ECO:0000313" key="2">
    <source>
        <dbReference type="Proteomes" id="UP000198775"/>
    </source>
</evidence>